<dbReference type="OrthoDB" id="9775392at2"/>
<dbReference type="InterPro" id="IPR050950">
    <property type="entry name" value="HTH-type_LysR_regulators"/>
</dbReference>
<evidence type="ECO:0000256" key="2">
    <source>
        <dbReference type="ARBA" id="ARBA00023015"/>
    </source>
</evidence>
<keyword evidence="7" id="KW-1185">Reference proteome</keyword>
<evidence type="ECO:0000313" key="6">
    <source>
        <dbReference type="EMBL" id="RIY34449.1"/>
    </source>
</evidence>
<reference evidence="6 7" key="1">
    <citation type="submission" date="2017-08" db="EMBL/GenBank/DDBJ databases">
        <title>Reclassification of Bisgaard taxon 37 and 44.</title>
        <authorList>
            <person name="Christensen H."/>
        </authorList>
    </citation>
    <scope>NUCLEOTIDE SEQUENCE [LARGE SCALE GENOMIC DNA]</scope>
    <source>
        <strain evidence="6 7">111</strain>
    </source>
</reference>
<dbReference type="RefSeq" id="WP_119532766.1">
    <property type="nucleotide sequence ID" value="NZ_JBHSSP010000041.1"/>
</dbReference>
<dbReference type="GO" id="GO:0005829">
    <property type="term" value="C:cytosol"/>
    <property type="evidence" value="ECO:0007669"/>
    <property type="project" value="TreeGrafter"/>
</dbReference>
<keyword evidence="3" id="KW-0238">DNA-binding</keyword>
<keyword evidence="2" id="KW-0805">Transcription regulation</keyword>
<dbReference type="Gene3D" id="3.40.190.10">
    <property type="entry name" value="Periplasmic binding protein-like II"/>
    <property type="match status" value="2"/>
</dbReference>
<evidence type="ECO:0000256" key="3">
    <source>
        <dbReference type="ARBA" id="ARBA00023125"/>
    </source>
</evidence>
<dbReference type="GO" id="GO:0003700">
    <property type="term" value="F:DNA-binding transcription factor activity"/>
    <property type="evidence" value="ECO:0007669"/>
    <property type="project" value="InterPro"/>
</dbReference>
<dbReference type="PROSITE" id="PS50931">
    <property type="entry name" value="HTH_LYSR"/>
    <property type="match status" value="1"/>
</dbReference>
<dbReference type="InterPro" id="IPR036388">
    <property type="entry name" value="WH-like_DNA-bd_sf"/>
</dbReference>
<dbReference type="PANTHER" id="PTHR30419">
    <property type="entry name" value="HTH-TYPE TRANSCRIPTIONAL REGULATOR YBHD"/>
    <property type="match status" value="1"/>
</dbReference>
<dbReference type="Proteomes" id="UP000265916">
    <property type="component" value="Unassembled WGS sequence"/>
</dbReference>
<evidence type="ECO:0000259" key="5">
    <source>
        <dbReference type="PROSITE" id="PS50931"/>
    </source>
</evidence>
<sequence>MSLDLSSLQLKDIKYVLAVYRMRSFRKAAEVCDVTQATISGQVSKVEKILNVTLIERSSRRVEFTPSSKSIIEQFQKISDEFKILSEVAFAEQQKFKGLRGEFNIGVIPTFITFFQEAILPRLQDKFPKYTFNCIELMTNRIKEELLYKSLDFALVANHPIVEQMFTIPIGEDELVALINRNNPVLSESDLNLRNLKNNRIFLLQDDNCLRDQVIDICSATLSPELGIEDLTDDRYNVSTIDTLKTLVNNNLGVSVVPAVSLYSSTPSKVKINRIENHPTREISVVYDPESPSVRFYNEIVAELKKIYHKEYRKLKIDQKVYKFTDAKRT</sequence>
<dbReference type="SUPFAM" id="SSF46785">
    <property type="entry name" value="Winged helix' DNA-binding domain"/>
    <property type="match status" value="1"/>
</dbReference>
<evidence type="ECO:0000256" key="4">
    <source>
        <dbReference type="ARBA" id="ARBA00023163"/>
    </source>
</evidence>
<dbReference type="InterPro" id="IPR036390">
    <property type="entry name" value="WH_DNA-bd_sf"/>
</dbReference>
<accession>A0A3A1YB34</accession>
<gene>
    <name evidence="6" type="ORF">CKF58_08160</name>
</gene>
<dbReference type="EMBL" id="NRJG01000204">
    <property type="protein sequence ID" value="RIY34449.1"/>
    <property type="molecule type" value="Genomic_DNA"/>
</dbReference>
<dbReference type="PANTHER" id="PTHR30419:SF29">
    <property type="entry name" value="LYSR-FAMILY TRANSCRIPTIONAL REGULATOR"/>
    <property type="match status" value="1"/>
</dbReference>
<dbReference type="Pfam" id="PF03466">
    <property type="entry name" value="LysR_substrate"/>
    <property type="match status" value="1"/>
</dbReference>
<dbReference type="SUPFAM" id="SSF53850">
    <property type="entry name" value="Periplasmic binding protein-like II"/>
    <property type="match status" value="1"/>
</dbReference>
<evidence type="ECO:0000313" key="7">
    <source>
        <dbReference type="Proteomes" id="UP000265916"/>
    </source>
</evidence>
<proteinExistence type="inferred from homology"/>
<protein>
    <recommendedName>
        <fullName evidence="5">HTH lysR-type domain-containing protein</fullName>
    </recommendedName>
</protein>
<evidence type="ECO:0000256" key="1">
    <source>
        <dbReference type="ARBA" id="ARBA00009437"/>
    </source>
</evidence>
<organism evidence="6 7">
    <name type="scientific">Psittacicella hinzii</name>
    <dbReference type="NCBI Taxonomy" id="2028575"/>
    <lineage>
        <taxon>Bacteria</taxon>
        <taxon>Pseudomonadati</taxon>
        <taxon>Pseudomonadota</taxon>
        <taxon>Gammaproteobacteria</taxon>
        <taxon>Pasteurellales</taxon>
        <taxon>Psittacicellaceae</taxon>
        <taxon>Psittacicella</taxon>
    </lineage>
</organism>
<feature type="domain" description="HTH lysR-type" evidence="5">
    <location>
        <begin position="8"/>
        <end position="65"/>
    </location>
</feature>
<comment type="caution">
    <text evidence="6">The sequence shown here is derived from an EMBL/GenBank/DDBJ whole genome shotgun (WGS) entry which is preliminary data.</text>
</comment>
<dbReference type="AlphaFoldDB" id="A0A3A1YB34"/>
<name>A0A3A1YB34_9GAMM</name>
<keyword evidence="4" id="KW-0804">Transcription</keyword>
<dbReference type="Gene3D" id="1.10.10.10">
    <property type="entry name" value="Winged helix-like DNA-binding domain superfamily/Winged helix DNA-binding domain"/>
    <property type="match status" value="1"/>
</dbReference>
<dbReference type="InterPro" id="IPR000847">
    <property type="entry name" value="LysR_HTH_N"/>
</dbReference>
<dbReference type="GO" id="GO:0003677">
    <property type="term" value="F:DNA binding"/>
    <property type="evidence" value="ECO:0007669"/>
    <property type="project" value="UniProtKB-KW"/>
</dbReference>
<comment type="similarity">
    <text evidence="1">Belongs to the LysR transcriptional regulatory family.</text>
</comment>
<dbReference type="InterPro" id="IPR005119">
    <property type="entry name" value="LysR_subst-bd"/>
</dbReference>
<dbReference type="Pfam" id="PF00126">
    <property type="entry name" value="HTH_1"/>
    <property type="match status" value="1"/>
</dbReference>